<evidence type="ECO:0000256" key="2">
    <source>
        <dbReference type="ARBA" id="ARBA00022688"/>
    </source>
</evidence>
<keyword evidence="7" id="KW-0472">Membrane</keyword>
<dbReference type="GO" id="GO:0005743">
    <property type="term" value="C:mitochondrial inner membrane"/>
    <property type="evidence" value="ECO:0007669"/>
    <property type="project" value="TreeGrafter"/>
</dbReference>
<accession>A0AAN0IIL2</accession>
<evidence type="ECO:0000256" key="3">
    <source>
        <dbReference type="ARBA" id="ARBA00022723"/>
    </source>
</evidence>
<proteinExistence type="predicted"/>
<evidence type="ECO:0000256" key="4">
    <source>
        <dbReference type="ARBA" id="ARBA00023002"/>
    </source>
</evidence>
<keyword evidence="6" id="KW-0503">Monooxygenase</keyword>
<dbReference type="EnsemblMetazoa" id="XM_003391266.3">
    <property type="protein sequence ID" value="XP_003391314.1"/>
    <property type="gene ID" value="LOC100633914"/>
</dbReference>
<dbReference type="InterPro" id="IPR011566">
    <property type="entry name" value="Ubq_synth_Coq7"/>
</dbReference>
<evidence type="ECO:0000256" key="5">
    <source>
        <dbReference type="ARBA" id="ARBA00023004"/>
    </source>
</evidence>
<keyword evidence="4" id="KW-0560">Oxidoreductase</keyword>
<keyword evidence="3" id="KW-0479">Metal-binding</keyword>
<evidence type="ECO:0000256" key="1">
    <source>
        <dbReference type="ARBA" id="ARBA00004749"/>
    </source>
</evidence>
<dbReference type="PANTHER" id="PTHR11237:SF4">
    <property type="entry name" value="5-DEMETHOXYUBIQUINONE HYDROXYLASE, MITOCHONDRIAL"/>
    <property type="match status" value="1"/>
</dbReference>
<keyword evidence="2" id="KW-0831">Ubiquinone biosynthesis</keyword>
<dbReference type="Pfam" id="PF03232">
    <property type="entry name" value="COQ7"/>
    <property type="match status" value="1"/>
</dbReference>
<evidence type="ECO:0000313" key="9">
    <source>
        <dbReference type="Proteomes" id="UP000007879"/>
    </source>
</evidence>
<dbReference type="GeneID" id="100633914"/>
<evidence type="ECO:0000256" key="6">
    <source>
        <dbReference type="ARBA" id="ARBA00023033"/>
    </source>
</evidence>
<keyword evidence="9" id="KW-1185">Reference proteome</keyword>
<keyword evidence="5" id="KW-0408">Iron</keyword>
<dbReference type="RefSeq" id="XP_003391314.1">
    <property type="nucleotide sequence ID" value="XM_003391266.3"/>
</dbReference>
<dbReference type="InterPro" id="IPR009078">
    <property type="entry name" value="Ferritin-like_SF"/>
</dbReference>
<dbReference type="AlphaFoldDB" id="A0AAN0IIL2"/>
<dbReference type="CDD" id="cd01042">
    <property type="entry name" value="DMQH"/>
    <property type="match status" value="1"/>
</dbReference>
<dbReference type="GO" id="GO:0008682">
    <property type="term" value="F:3-demethoxyubiquinol 3-hydroxylase activity"/>
    <property type="evidence" value="ECO:0007669"/>
    <property type="project" value="TreeGrafter"/>
</dbReference>
<sequence length="131" mass="14979">MWEQEKAHLELFERLVKERRVRPTALMPLWNIAGYALGAGSALLGKEAAMACTVAVEQAIGEHYNDQLRELLNREEKDEELLKSIKDCRDDELDHLETGLEHDAEQAPGYEIFSQIIRTGCKTAIWLSERI</sequence>
<name>A0AAN0IIL2_AMPQE</name>
<dbReference type="KEGG" id="aqu:100633914"/>
<dbReference type="GO" id="GO:0046872">
    <property type="term" value="F:metal ion binding"/>
    <property type="evidence" value="ECO:0007669"/>
    <property type="project" value="UniProtKB-KW"/>
</dbReference>
<organism evidence="8 9">
    <name type="scientific">Amphimedon queenslandica</name>
    <name type="common">Sponge</name>
    <dbReference type="NCBI Taxonomy" id="400682"/>
    <lineage>
        <taxon>Eukaryota</taxon>
        <taxon>Metazoa</taxon>
        <taxon>Porifera</taxon>
        <taxon>Demospongiae</taxon>
        <taxon>Heteroscleromorpha</taxon>
        <taxon>Haplosclerida</taxon>
        <taxon>Niphatidae</taxon>
        <taxon>Amphimedon</taxon>
    </lineage>
</organism>
<dbReference type="SUPFAM" id="SSF47240">
    <property type="entry name" value="Ferritin-like"/>
    <property type="match status" value="1"/>
</dbReference>
<dbReference type="Proteomes" id="UP000007879">
    <property type="component" value="Unassembled WGS sequence"/>
</dbReference>
<reference evidence="8" key="2">
    <citation type="submission" date="2024-06" db="UniProtKB">
        <authorList>
            <consortium name="EnsemblMetazoa"/>
        </authorList>
    </citation>
    <scope>IDENTIFICATION</scope>
</reference>
<dbReference type="GO" id="GO:0006744">
    <property type="term" value="P:ubiquinone biosynthetic process"/>
    <property type="evidence" value="ECO:0007669"/>
    <property type="project" value="UniProtKB-KW"/>
</dbReference>
<evidence type="ECO:0000313" key="8">
    <source>
        <dbReference type="EnsemblMetazoa" id="XP_003391314.1"/>
    </source>
</evidence>
<comment type="pathway">
    <text evidence="1">Cofactor biosynthesis; ubiquinone biosynthesis.</text>
</comment>
<reference evidence="9" key="1">
    <citation type="journal article" date="2010" name="Nature">
        <title>The Amphimedon queenslandica genome and the evolution of animal complexity.</title>
        <authorList>
            <person name="Srivastava M."/>
            <person name="Simakov O."/>
            <person name="Chapman J."/>
            <person name="Fahey B."/>
            <person name="Gauthier M.E."/>
            <person name="Mitros T."/>
            <person name="Richards G.S."/>
            <person name="Conaco C."/>
            <person name="Dacre M."/>
            <person name="Hellsten U."/>
            <person name="Larroux C."/>
            <person name="Putnam N.H."/>
            <person name="Stanke M."/>
            <person name="Adamska M."/>
            <person name="Darling A."/>
            <person name="Degnan S.M."/>
            <person name="Oakley T.H."/>
            <person name="Plachetzki D.C."/>
            <person name="Zhai Y."/>
            <person name="Adamski M."/>
            <person name="Calcino A."/>
            <person name="Cummins S.F."/>
            <person name="Goodstein D.M."/>
            <person name="Harris C."/>
            <person name="Jackson D.J."/>
            <person name="Leys S.P."/>
            <person name="Shu S."/>
            <person name="Woodcroft B.J."/>
            <person name="Vervoort M."/>
            <person name="Kosik K.S."/>
            <person name="Manning G."/>
            <person name="Degnan B.M."/>
            <person name="Rokhsar D.S."/>
        </authorList>
    </citation>
    <scope>NUCLEOTIDE SEQUENCE [LARGE SCALE GENOMIC DNA]</scope>
</reference>
<protein>
    <submittedName>
        <fullName evidence="8">Uncharacterized protein</fullName>
    </submittedName>
</protein>
<evidence type="ECO:0000256" key="7">
    <source>
        <dbReference type="ARBA" id="ARBA00023136"/>
    </source>
</evidence>
<dbReference type="PANTHER" id="PTHR11237">
    <property type="entry name" value="COENZYME Q10 BIOSYNTHESIS PROTEIN 7"/>
    <property type="match status" value="1"/>
</dbReference>